<evidence type="ECO:0000259" key="2">
    <source>
        <dbReference type="Pfam" id="PF02120"/>
    </source>
</evidence>
<reference evidence="4" key="1">
    <citation type="submission" date="2015-03" db="EMBL/GenBank/DDBJ databases">
        <authorList>
            <person name="Nijsse Bart"/>
        </authorList>
    </citation>
    <scope>NUCLEOTIDE SEQUENCE [LARGE SCALE GENOMIC DNA]</scope>
</reference>
<evidence type="ECO:0000256" key="1">
    <source>
        <dbReference type="SAM" id="MobiDB-lite"/>
    </source>
</evidence>
<dbReference type="InterPro" id="IPR038610">
    <property type="entry name" value="FliK-like_C_sf"/>
</dbReference>
<dbReference type="Gene3D" id="3.30.750.140">
    <property type="match status" value="1"/>
</dbReference>
<feature type="region of interest" description="Disordered" evidence="1">
    <location>
        <begin position="45"/>
        <end position="76"/>
    </location>
</feature>
<accession>A0A0U1KVX8</accession>
<keyword evidence="3" id="KW-0966">Cell projection</keyword>
<evidence type="ECO:0000313" key="3">
    <source>
        <dbReference type="EMBL" id="CQR71486.1"/>
    </source>
</evidence>
<dbReference type="Pfam" id="PF02120">
    <property type="entry name" value="Flg_hook"/>
    <property type="match status" value="1"/>
</dbReference>
<dbReference type="InterPro" id="IPR021136">
    <property type="entry name" value="Flagellar_hook_control-like_C"/>
</dbReference>
<keyword evidence="3" id="KW-0969">Cilium</keyword>
<dbReference type="InterPro" id="IPR052563">
    <property type="entry name" value="FliK"/>
</dbReference>
<dbReference type="Proteomes" id="UP000049855">
    <property type="component" value="Unassembled WGS sequence"/>
</dbReference>
<keyword evidence="3" id="KW-0282">Flagellum</keyword>
<dbReference type="PANTHER" id="PTHR37533:SF2">
    <property type="entry name" value="FLAGELLAR HOOK-LENGTH CONTROL PROTEIN"/>
    <property type="match status" value="1"/>
</dbReference>
<feature type="compositionally biased region" description="Polar residues" evidence="1">
    <location>
        <begin position="49"/>
        <end position="76"/>
    </location>
</feature>
<dbReference type="PANTHER" id="PTHR37533">
    <property type="entry name" value="FLAGELLAR HOOK-LENGTH CONTROL PROTEIN"/>
    <property type="match status" value="1"/>
</dbReference>
<evidence type="ECO:0000313" key="4">
    <source>
        <dbReference type="Proteomes" id="UP000049855"/>
    </source>
</evidence>
<dbReference type="AlphaFoldDB" id="A0A0U1KVX8"/>
<dbReference type="EMBL" id="CTRP01000004">
    <property type="protein sequence ID" value="CQR71486.1"/>
    <property type="molecule type" value="Genomic_DNA"/>
</dbReference>
<proteinExistence type="predicted"/>
<name>A0A0U1KVX8_9FIRM</name>
<organism evidence="3 4">
    <name type="scientific">Sporomusa ovata</name>
    <dbReference type="NCBI Taxonomy" id="2378"/>
    <lineage>
        <taxon>Bacteria</taxon>
        <taxon>Bacillati</taxon>
        <taxon>Bacillota</taxon>
        <taxon>Negativicutes</taxon>
        <taxon>Selenomonadales</taxon>
        <taxon>Sporomusaceae</taxon>
        <taxon>Sporomusa</taxon>
    </lineage>
</organism>
<sequence>MPTSNSTILPQAVTGLQAQAIKAETNQDANGKANKQVQQAGEQIAMPTVETSQQDKSLRSDLSGQKDNLTDTSTFQGTQVLSPGSNEVMDFSAFTQNLDAALVSANGLTMSAKTTEPQSQTTPAADVYQVLDQIVEQTKIIAKPQNTEMIMKLKPEHLGELTLKVAVENGVVNASFHSNNPEVRSLIEASLSQLKQELASTGIKVDNVSVYAGLSQFQPNQDQSQNSRQQLMKFSNKNSADDFVEAIDGELASGNSSGMGLQSGVDYRI</sequence>
<keyword evidence="4" id="KW-1185">Reference proteome</keyword>
<dbReference type="CDD" id="cd17470">
    <property type="entry name" value="T3SS_Flik_C"/>
    <property type="match status" value="1"/>
</dbReference>
<feature type="domain" description="Flagellar hook-length control protein-like C-terminal" evidence="2">
    <location>
        <begin position="142"/>
        <end position="216"/>
    </location>
</feature>
<gene>
    <name evidence="3" type="ORF">SpAn4DRAFT_3991</name>
</gene>
<protein>
    <submittedName>
        <fullName evidence="3">Flagellar hook-length control protein FliK</fullName>
    </submittedName>
</protein>